<organism evidence="3 4">
    <name type="scientific">Candidatus Amesbacteria bacterium GW2011_GWC1_48_10</name>
    <dbReference type="NCBI Taxonomy" id="1618365"/>
    <lineage>
        <taxon>Bacteria</taxon>
        <taxon>Candidatus Amesiibacteriota</taxon>
    </lineage>
</organism>
<feature type="transmembrane region" description="Helical" evidence="2">
    <location>
        <begin position="130"/>
        <end position="149"/>
    </location>
</feature>
<evidence type="ECO:0000256" key="2">
    <source>
        <dbReference type="SAM" id="Phobius"/>
    </source>
</evidence>
<keyword evidence="2" id="KW-0472">Membrane</keyword>
<proteinExistence type="predicted"/>
<feature type="transmembrane region" description="Helical" evidence="2">
    <location>
        <begin position="97"/>
        <end position="118"/>
    </location>
</feature>
<sequence length="263" mass="28616">MPDIYVAGGDDTPPVQDTEEKPPLAKAAEGQGGGRDGSGQNVPRELISEILRKAGEMPRKALWGAYSVRPGKKFINEQMDEEVVLLLRAHPVTNSGWILLVILGLILPGLLVVIGIFEPVPAKFVFMGRLIWYLGVLGFGLEKFLNWYYSVFIVTNERLVDIDFINLLYRVVTHVNLNHIEEPSMTTGGLARLMFHYGDVTVSTAAENPNVEALKVPYEQFRTGLGVFAGNYSLGGGEVVYSNGDGVIYGVCRGDGEAGGGDD</sequence>
<keyword evidence="2" id="KW-0812">Transmembrane</keyword>
<evidence type="ECO:0008006" key="5">
    <source>
        <dbReference type="Google" id="ProtNLM"/>
    </source>
</evidence>
<evidence type="ECO:0000313" key="3">
    <source>
        <dbReference type="EMBL" id="KKU92143.1"/>
    </source>
</evidence>
<evidence type="ECO:0000256" key="1">
    <source>
        <dbReference type="SAM" id="MobiDB-lite"/>
    </source>
</evidence>
<gene>
    <name evidence="3" type="ORF">UY22_C0038G0003</name>
</gene>
<keyword evidence="2" id="KW-1133">Transmembrane helix</keyword>
<name>A0A0G1WP79_9BACT</name>
<protein>
    <recommendedName>
        <fullName evidence="5">DUF304 domain-containing protein</fullName>
    </recommendedName>
</protein>
<comment type="caution">
    <text evidence="3">The sequence shown here is derived from an EMBL/GenBank/DDBJ whole genome shotgun (WGS) entry which is preliminary data.</text>
</comment>
<dbReference type="AlphaFoldDB" id="A0A0G1WP79"/>
<accession>A0A0G1WP79</accession>
<dbReference type="EMBL" id="LCPE01000038">
    <property type="protein sequence ID" value="KKU92143.1"/>
    <property type="molecule type" value="Genomic_DNA"/>
</dbReference>
<feature type="region of interest" description="Disordered" evidence="1">
    <location>
        <begin position="1"/>
        <end position="41"/>
    </location>
</feature>
<dbReference type="Proteomes" id="UP000034877">
    <property type="component" value="Unassembled WGS sequence"/>
</dbReference>
<reference evidence="3 4" key="1">
    <citation type="journal article" date="2015" name="Nature">
        <title>rRNA introns, odd ribosomes, and small enigmatic genomes across a large radiation of phyla.</title>
        <authorList>
            <person name="Brown C.T."/>
            <person name="Hug L.A."/>
            <person name="Thomas B.C."/>
            <person name="Sharon I."/>
            <person name="Castelle C.J."/>
            <person name="Singh A."/>
            <person name="Wilkins M.J."/>
            <person name="Williams K.H."/>
            <person name="Banfield J.F."/>
        </authorList>
    </citation>
    <scope>NUCLEOTIDE SEQUENCE [LARGE SCALE GENOMIC DNA]</scope>
</reference>
<evidence type="ECO:0000313" key="4">
    <source>
        <dbReference type="Proteomes" id="UP000034877"/>
    </source>
</evidence>